<dbReference type="RefSeq" id="WP_320317671.1">
    <property type="nucleotide sequence ID" value="NZ_JAVIIX010000012.1"/>
</dbReference>
<keyword evidence="3" id="KW-0808">Transferase</keyword>
<organism evidence="3 4">
    <name type="scientific">Mesorhizobium dulcispinae</name>
    <dbReference type="NCBI Taxonomy" id="3072316"/>
    <lineage>
        <taxon>Bacteria</taxon>
        <taxon>Pseudomonadati</taxon>
        <taxon>Pseudomonadota</taxon>
        <taxon>Alphaproteobacteria</taxon>
        <taxon>Hyphomicrobiales</taxon>
        <taxon>Phyllobacteriaceae</taxon>
        <taxon>Mesorhizobium</taxon>
    </lineage>
</organism>
<dbReference type="Pfam" id="PF01757">
    <property type="entry name" value="Acyl_transf_3"/>
    <property type="match status" value="1"/>
</dbReference>
<evidence type="ECO:0000259" key="2">
    <source>
        <dbReference type="Pfam" id="PF01757"/>
    </source>
</evidence>
<dbReference type="InterPro" id="IPR050879">
    <property type="entry name" value="Acyltransferase_3"/>
</dbReference>
<evidence type="ECO:0000313" key="4">
    <source>
        <dbReference type="Proteomes" id="UP001271780"/>
    </source>
</evidence>
<feature type="transmembrane region" description="Helical" evidence="1">
    <location>
        <begin position="170"/>
        <end position="189"/>
    </location>
</feature>
<gene>
    <name evidence="3" type="ORF">RFM27_20660</name>
</gene>
<feature type="transmembrane region" description="Helical" evidence="1">
    <location>
        <begin position="239"/>
        <end position="256"/>
    </location>
</feature>
<dbReference type="EC" id="2.3.-.-" evidence="3"/>
<dbReference type="GO" id="GO:0016746">
    <property type="term" value="F:acyltransferase activity"/>
    <property type="evidence" value="ECO:0007669"/>
    <property type="project" value="UniProtKB-KW"/>
</dbReference>
<comment type="caution">
    <text evidence="3">The sequence shown here is derived from an EMBL/GenBank/DDBJ whole genome shotgun (WGS) entry which is preliminary data.</text>
</comment>
<feature type="transmembrane region" description="Helical" evidence="1">
    <location>
        <begin position="141"/>
        <end position="163"/>
    </location>
</feature>
<dbReference type="PANTHER" id="PTHR23028:SF53">
    <property type="entry name" value="ACYL_TRANSF_3 DOMAIN-CONTAINING PROTEIN"/>
    <property type="match status" value="1"/>
</dbReference>
<reference evidence="3 4" key="1">
    <citation type="submission" date="2023-08" db="EMBL/GenBank/DDBJ databases">
        <title>Implementing the SeqCode for naming new Mesorhizobium species isolated from Vachellia karroo root nodules.</title>
        <authorList>
            <person name="Van Lill M."/>
        </authorList>
    </citation>
    <scope>NUCLEOTIDE SEQUENCE [LARGE SCALE GENOMIC DNA]</scope>
    <source>
        <strain evidence="3 4">VK23A</strain>
    </source>
</reference>
<dbReference type="Proteomes" id="UP001271780">
    <property type="component" value="Unassembled WGS sequence"/>
</dbReference>
<protein>
    <submittedName>
        <fullName evidence="3">Acyltransferase</fullName>
        <ecNumber evidence="3">2.3.-.-</ecNumber>
    </submittedName>
</protein>
<feature type="transmembrane region" description="Helical" evidence="1">
    <location>
        <begin position="48"/>
        <end position="68"/>
    </location>
</feature>
<feature type="transmembrane region" description="Helical" evidence="1">
    <location>
        <begin position="333"/>
        <end position="353"/>
    </location>
</feature>
<feature type="transmembrane region" description="Helical" evidence="1">
    <location>
        <begin position="276"/>
        <end position="297"/>
    </location>
</feature>
<name>A0ABU4XIL5_9HYPH</name>
<sequence>MADVASGRNNPWLDLVRSAAILLVMLRHGERALHPAASDADLGALQTIFMNGWVGVDLFFVLSGYLIARHLLRAGVGSPDFRIGRYLAMRALRIVPAYFAVLALVVAGAFPLFGVAPERLAFRVVYHLVFLQDYLPSDINVVFWSLGVEEKFYLLAPLLIFLLLRCRAGWLQAVLLLLCFAFPVAFRTLTYLNLHETLDYLQFWPIFRSPFHMTLEGLVTGVGIALAQQRGLIVPSRRSGTCLLGAGIFVFGVWLASHDFMSSIDFFDASLEPALIAILAGVVAAGAVQLIGTPLPFTPFFQLLSRLSYSLYLVHYPLIPLVLALALPHGALAFWAAYFFVSAAVAGVLHLAIEKPFLRWKDRLARRGGQTVQPGIAVA</sequence>
<keyword evidence="4" id="KW-1185">Reference proteome</keyword>
<proteinExistence type="predicted"/>
<feature type="transmembrane region" description="Helical" evidence="1">
    <location>
        <begin position="91"/>
        <end position="113"/>
    </location>
</feature>
<evidence type="ECO:0000256" key="1">
    <source>
        <dbReference type="SAM" id="Phobius"/>
    </source>
</evidence>
<keyword evidence="1" id="KW-1133">Transmembrane helix</keyword>
<keyword evidence="1" id="KW-0472">Membrane</keyword>
<feature type="domain" description="Acyltransferase 3" evidence="2">
    <location>
        <begin position="10"/>
        <end position="349"/>
    </location>
</feature>
<dbReference type="EMBL" id="JAVIIZ010000013">
    <property type="protein sequence ID" value="MDX8474499.1"/>
    <property type="molecule type" value="Genomic_DNA"/>
</dbReference>
<keyword evidence="3" id="KW-0012">Acyltransferase</keyword>
<dbReference type="PANTHER" id="PTHR23028">
    <property type="entry name" value="ACETYLTRANSFERASE"/>
    <property type="match status" value="1"/>
</dbReference>
<keyword evidence="1" id="KW-0812">Transmembrane</keyword>
<evidence type="ECO:0000313" key="3">
    <source>
        <dbReference type="EMBL" id="MDX8474499.1"/>
    </source>
</evidence>
<accession>A0ABU4XIL5</accession>
<feature type="transmembrane region" description="Helical" evidence="1">
    <location>
        <begin position="309"/>
        <end position="327"/>
    </location>
</feature>
<feature type="transmembrane region" description="Helical" evidence="1">
    <location>
        <begin position="209"/>
        <end position="227"/>
    </location>
</feature>
<dbReference type="InterPro" id="IPR002656">
    <property type="entry name" value="Acyl_transf_3_dom"/>
</dbReference>